<reference evidence="3 4" key="1">
    <citation type="journal article" date="2014" name="Genome Announc.">
        <title>Genome Sequence and Methylome of Soil Bacterium Gemmatirosa kalamazoonensis KBS708T, a Member of the Rarely Cultivated Gemmatimonadetes Phylum.</title>
        <authorList>
            <person name="Debruyn J.M."/>
            <person name="Radosevich M."/>
            <person name="Wommack K.E."/>
            <person name="Polson S.W."/>
            <person name="Hauser L.J."/>
            <person name="Fawaz M.N."/>
            <person name="Korlach J."/>
            <person name="Tsai Y.C."/>
        </authorList>
    </citation>
    <scope>NUCLEOTIDE SEQUENCE [LARGE SCALE GENOMIC DNA]</scope>
    <source>
        <strain evidence="3 4">KBS708</strain>
        <plasmid evidence="4">Plasmid 1</plasmid>
    </source>
</reference>
<dbReference type="CDD" id="cd01297">
    <property type="entry name" value="D-aminoacylase"/>
    <property type="match status" value="1"/>
</dbReference>
<keyword evidence="4" id="KW-1185">Reference proteome</keyword>
<gene>
    <name evidence="3" type="ORF">J421_5186</name>
</gene>
<dbReference type="Gene3D" id="3.30.1490.130">
    <property type="entry name" value="D-aminoacylase. Domain 3"/>
    <property type="match status" value="1"/>
</dbReference>
<dbReference type="GO" id="GO:0016811">
    <property type="term" value="F:hydrolase activity, acting on carbon-nitrogen (but not peptide) bonds, in linear amides"/>
    <property type="evidence" value="ECO:0007669"/>
    <property type="project" value="InterPro"/>
</dbReference>
<dbReference type="Pfam" id="PF07969">
    <property type="entry name" value="Amidohydro_3"/>
    <property type="match status" value="1"/>
</dbReference>
<dbReference type="PATRIC" id="fig|861299.3.peg.5242"/>
<dbReference type="SUPFAM" id="SSF51338">
    <property type="entry name" value="Composite domain of metallo-dependent hydrolases"/>
    <property type="match status" value="2"/>
</dbReference>
<geneLocation type="plasmid" evidence="3 4">
    <name>1</name>
</geneLocation>
<accession>W0RPV5</accession>
<dbReference type="InterPro" id="IPR011059">
    <property type="entry name" value="Metal-dep_hydrolase_composite"/>
</dbReference>
<dbReference type="InParanoid" id="W0RPV5"/>
<dbReference type="SUPFAM" id="SSF51556">
    <property type="entry name" value="Metallo-dependent hydrolases"/>
    <property type="match status" value="1"/>
</dbReference>
<dbReference type="Gene3D" id="2.30.40.10">
    <property type="entry name" value="Urease, subunit C, domain 1"/>
    <property type="match status" value="1"/>
</dbReference>
<dbReference type="EMBL" id="CP007129">
    <property type="protein sequence ID" value="AHG92721.1"/>
    <property type="molecule type" value="Genomic_DNA"/>
</dbReference>
<name>W0RPV5_9BACT</name>
<proteinExistence type="predicted"/>
<dbReference type="Gene3D" id="3.20.20.140">
    <property type="entry name" value="Metal-dependent hydrolases"/>
    <property type="match status" value="1"/>
</dbReference>
<evidence type="ECO:0000313" key="4">
    <source>
        <dbReference type="Proteomes" id="UP000019151"/>
    </source>
</evidence>
<dbReference type="AlphaFoldDB" id="W0RPV5"/>
<organism evidence="3 4">
    <name type="scientific">Gemmatirosa kalamazoonensis</name>
    <dbReference type="NCBI Taxonomy" id="861299"/>
    <lineage>
        <taxon>Bacteria</taxon>
        <taxon>Pseudomonadati</taxon>
        <taxon>Gemmatimonadota</taxon>
        <taxon>Gemmatimonadia</taxon>
        <taxon>Gemmatimonadales</taxon>
        <taxon>Gemmatimonadaceae</taxon>
        <taxon>Gemmatirosa</taxon>
    </lineage>
</organism>
<dbReference type="PANTHER" id="PTHR11647">
    <property type="entry name" value="HYDRANTOINASE/DIHYDROPYRIMIDINASE FAMILY MEMBER"/>
    <property type="match status" value="1"/>
</dbReference>
<evidence type="ECO:0000259" key="2">
    <source>
        <dbReference type="Pfam" id="PF07969"/>
    </source>
</evidence>
<evidence type="ECO:0000256" key="1">
    <source>
        <dbReference type="SAM" id="MobiDB-lite"/>
    </source>
</evidence>
<protein>
    <submittedName>
        <fullName evidence="3">Amidohydrolase 3</fullName>
    </submittedName>
</protein>
<dbReference type="InterPro" id="IPR023100">
    <property type="entry name" value="D-aminoacylase_insert_dom_sf"/>
</dbReference>
<sequence>MIDGTGAPATPADVSLVAGRIAAVRPPGALDAWRAETVHDAAGLVLAPGFVDVHTHDDTTVIRAPEMWPKLSQGVTTVVVGNCGISAAPVRLRGDPPDPMNLLGRAGDFRYPTFASYRDAVTRARPAVNVAALVGHTALRANHLDRLDRPATSAEISAMRDELRDALARGALGLSTGLAYANARAAPTEEVVALAEPLAAAGALYATHLRSEFAEILDALDEAVRIGRHARVPVAVSHLKCAGPDNWGRSEEVLATLDAARASHPVGWDCYPYAAGSSTLDVGQVDPRVEITITWSEPHPEASGRSLAHVAAGWGTTLVDAAHRLQPAGAIYHSIAEHDMRRILRHPATVVGSDGLPNDPRPHPRLWGTFPRVLGRYCRDERLFSLEDAVHRMTALPARRFGLAERGVVREGHWADLVLFDPATVRDVATFDDPQRAAEGIAAVWVNGVLSSRDQQPTGARGGRFVERGPIDGAGY</sequence>
<dbReference type="InterPro" id="IPR032466">
    <property type="entry name" value="Metal_Hydrolase"/>
</dbReference>
<dbReference type="InterPro" id="IPR050378">
    <property type="entry name" value="Metallo-dep_Hydrolases_sf"/>
</dbReference>
<dbReference type="Proteomes" id="UP000019151">
    <property type="component" value="Plasmid 1"/>
</dbReference>
<keyword evidence="3" id="KW-0378">Hydrolase</keyword>
<dbReference type="KEGG" id="gba:J421_5186"/>
<dbReference type="PANTHER" id="PTHR11647:SF1">
    <property type="entry name" value="COLLAPSIN RESPONSE MEDIATOR PROTEIN"/>
    <property type="match status" value="1"/>
</dbReference>
<evidence type="ECO:0000313" key="3">
    <source>
        <dbReference type="EMBL" id="AHG92721.1"/>
    </source>
</evidence>
<dbReference type="InterPro" id="IPR013108">
    <property type="entry name" value="Amidohydro_3"/>
</dbReference>
<feature type="domain" description="Amidohydrolase 3" evidence="2">
    <location>
        <begin position="38"/>
        <end position="449"/>
    </location>
</feature>
<feature type="region of interest" description="Disordered" evidence="1">
    <location>
        <begin position="454"/>
        <end position="476"/>
    </location>
</feature>
<keyword evidence="3" id="KW-0614">Plasmid</keyword>
<dbReference type="HOGENOM" id="CLU_016107_2_0_0"/>